<dbReference type="EMBL" id="LT882681">
    <property type="protein sequence ID" value="SMY25347.1"/>
    <property type="molecule type" value="Genomic_DNA"/>
</dbReference>
<organism evidence="7 8">
    <name type="scientific">Zymoseptoria tritici ST99CH_1A5</name>
    <dbReference type="NCBI Taxonomy" id="1276529"/>
    <lineage>
        <taxon>Eukaryota</taxon>
        <taxon>Fungi</taxon>
        <taxon>Dikarya</taxon>
        <taxon>Ascomycota</taxon>
        <taxon>Pezizomycotina</taxon>
        <taxon>Dothideomycetes</taxon>
        <taxon>Dothideomycetidae</taxon>
        <taxon>Mycosphaerellales</taxon>
        <taxon>Mycosphaerellaceae</taxon>
        <taxon>Zymoseptoria</taxon>
    </lineage>
</organism>
<feature type="compositionally biased region" description="Polar residues" evidence="6">
    <location>
        <begin position="302"/>
        <end position="315"/>
    </location>
</feature>
<evidence type="ECO:0000256" key="3">
    <source>
        <dbReference type="ARBA" id="ARBA00010707"/>
    </source>
</evidence>
<dbReference type="Pfam" id="PF12634">
    <property type="entry name" value="Inp1"/>
    <property type="match status" value="1"/>
</dbReference>
<dbReference type="GO" id="GO:0005780">
    <property type="term" value="C:extrinsic component of intraperoxisomal membrane"/>
    <property type="evidence" value="ECO:0007669"/>
    <property type="project" value="InterPro"/>
</dbReference>
<evidence type="ECO:0000313" key="8">
    <source>
        <dbReference type="Proteomes" id="UP000215453"/>
    </source>
</evidence>
<name>A0A1Y6LLK8_ZYMTR</name>
<reference evidence="7 8" key="1">
    <citation type="submission" date="2016-10" db="EMBL/GenBank/DDBJ databases">
        <authorList>
            <person name="Varghese N."/>
        </authorList>
    </citation>
    <scope>NUCLEOTIDE SEQUENCE [LARGE SCALE GENOMIC DNA]</scope>
</reference>
<feature type="compositionally biased region" description="Acidic residues" evidence="6">
    <location>
        <begin position="228"/>
        <end position="242"/>
    </location>
</feature>
<feature type="compositionally biased region" description="Basic residues" evidence="6">
    <location>
        <begin position="193"/>
        <end position="206"/>
    </location>
</feature>
<dbReference type="AlphaFoldDB" id="A0A1Y6LLK8"/>
<evidence type="ECO:0000256" key="6">
    <source>
        <dbReference type="SAM" id="MobiDB-lite"/>
    </source>
</evidence>
<protein>
    <recommendedName>
        <fullName evidence="4">Inheritance of peroxisomes protein 1</fullName>
    </recommendedName>
</protein>
<feature type="compositionally biased region" description="Polar residues" evidence="6">
    <location>
        <begin position="372"/>
        <end position="386"/>
    </location>
</feature>
<comment type="function">
    <text evidence="1">Required for peroxisome inheritance.</text>
</comment>
<comment type="similarity">
    <text evidence="3">Belongs to the INP1 family.</text>
</comment>
<sequence length="765" mass="82554">MSTTAPLTPARNVGTNRSFTVPVRSTNPSHAQPTAEIGSAEGIETLYVHPNAKIVKFSSGTGSRPRSSSYGSTGAKHGGGTLPWATITEQTLAAGPLEIYRVPGSVSFLHSGSLLHAIMPRSNCWCVDGVSKFAMRVLTDTYYRIELPGESQEELERVEVFKETLKKVLFYERTPCPFARTFTVELPEEEKPVRRKRRSTHGPAKKWKLDRAYSWKPEDGREPAQSTSEEDSGSMSDEDEDDARATDTIPEDVAEDPELAARMKELAVQAPHWRAPPRPTVRDRVKGLSMRSVTAPVRSPAQAASPSRLKSSLSPESGIMSARGEPIEHRAYQSIPTDMPPSPPDSSAGFEQPQLGQGGKGAHAPTKKDGETSSYDLQQYETSLVSSAFGPPLAIDSENLRQLEETQNSTLPDPDVESVPGIESTQHAAASETVEETSTQVEELSTQVTLEDAAAQQEDSQHNDKTATITDEWVEAPPASPILVATSAAPDQTAENAPKWPNPVSAPSTPDLAQELVAAPRTPETSASVPEDINEALASLHIRTASPSPQDPTSESIAAPHTPINTPSPTDSPFDQPTQKSTSPPPPTKSDPFAQIQARILARRSIGGTTTSFHPPPRSPTRQFSSSTASSTTSSSSSLSRQRTTRPATQPPKKSQNAMAGAIARKTCAVLLGPPAHLVVLMLKIAARFARGVVPRSLVWRSPKGSGRRIPGSFDLDGSEVEDFWASEDEIAEFEDMEDDFGVRIGSPVSLAAGLRERRERSREE</sequence>
<keyword evidence="5" id="KW-0472">Membrane</keyword>
<evidence type="ECO:0000256" key="5">
    <source>
        <dbReference type="ARBA" id="ARBA00023136"/>
    </source>
</evidence>
<feature type="compositionally biased region" description="Basic and acidic residues" evidence="6">
    <location>
        <begin position="207"/>
        <end position="222"/>
    </location>
</feature>
<gene>
    <name evidence="7" type="ORF">ZT1A5_G6789</name>
</gene>
<comment type="subcellular location">
    <subcellularLocation>
        <location evidence="2">Peroxisome membrane</location>
        <topology evidence="2">Peripheral membrane protein</topology>
    </subcellularLocation>
</comment>
<feature type="compositionally biased region" description="Acidic residues" evidence="6">
    <location>
        <begin position="249"/>
        <end position="258"/>
    </location>
</feature>
<feature type="region of interest" description="Disordered" evidence="6">
    <location>
        <begin position="189"/>
        <end position="660"/>
    </location>
</feature>
<feature type="region of interest" description="Disordered" evidence="6">
    <location>
        <begin position="58"/>
        <end position="77"/>
    </location>
</feature>
<dbReference type="InterPro" id="IPR024758">
    <property type="entry name" value="Inp1"/>
</dbReference>
<feature type="compositionally biased region" description="Low complexity" evidence="6">
    <location>
        <begin position="428"/>
        <end position="447"/>
    </location>
</feature>
<accession>A0A1Y6LLK8</accession>
<feature type="compositionally biased region" description="Polar residues" evidence="6">
    <location>
        <begin position="563"/>
        <end position="573"/>
    </location>
</feature>
<dbReference type="Proteomes" id="UP000215453">
    <property type="component" value="Chromosome 6"/>
</dbReference>
<evidence type="ECO:0000256" key="2">
    <source>
        <dbReference type="ARBA" id="ARBA00004421"/>
    </source>
</evidence>
<feature type="compositionally biased region" description="Polar residues" evidence="6">
    <location>
        <begin position="545"/>
        <end position="556"/>
    </location>
</feature>
<feature type="region of interest" description="Disordered" evidence="6">
    <location>
        <begin position="1"/>
        <end position="34"/>
    </location>
</feature>
<evidence type="ECO:0000256" key="1">
    <source>
        <dbReference type="ARBA" id="ARBA00003594"/>
    </source>
</evidence>
<dbReference type="GO" id="GO:0045033">
    <property type="term" value="P:peroxisome inheritance"/>
    <property type="evidence" value="ECO:0007669"/>
    <property type="project" value="InterPro"/>
</dbReference>
<proteinExistence type="inferred from homology"/>
<feature type="compositionally biased region" description="Low complexity" evidence="6">
    <location>
        <begin position="620"/>
        <end position="646"/>
    </location>
</feature>
<feature type="compositionally biased region" description="Polar residues" evidence="6">
    <location>
        <begin position="13"/>
        <end position="32"/>
    </location>
</feature>
<evidence type="ECO:0000256" key="4">
    <source>
        <dbReference type="ARBA" id="ARBA00021397"/>
    </source>
</evidence>
<feature type="compositionally biased region" description="Low complexity" evidence="6">
    <location>
        <begin position="58"/>
        <end position="74"/>
    </location>
</feature>
<evidence type="ECO:0000313" key="7">
    <source>
        <dbReference type="EMBL" id="SMY25347.1"/>
    </source>
</evidence>